<accession>A0A931E231</accession>
<dbReference type="RefSeq" id="WP_196988798.1">
    <property type="nucleotide sequence ID" value="NZ_JADWYR010000001.1"/>
</dbReference>
<organism evidence="1 2">
    <name type="scientific">Panacibacter microcysteis</name>
    <dbReference type="NCBI Taxonomy" id="2793269"/>
    <lineage>
        <taxon>Bacteria</taxon>
        <taxon>Pseudomonadati</taxon>
        <taxon>Bacteroidota</taxon>
        <taxon>Chitinophagia</taxon>
        <taxon>Chitinophagales</taxon>
        <taxon>Chitinophagaceae</taxon>
        <taxon>Panacibacter</taxon>
    </lineage>
</organism>
<gene>
    <name evidence="1" type="ORF">I5907_00520</name>
</gene>
<proteinExistence type="predicted"/>
<sequence>MNENQKRCFVVMGFGTKTDFATGRKLDLNKSYRLLIKPVIEEKGLVCIRADEIMHSGAIDVPMYMELLRADVVIADISTANPNALYELGVRHALRPRTTIVISENKMPYPFDLNHIKITSYAHLGDAIDYEEVERFRKVLKETLDDVLNADQPDSPVYTFLQLIPPSLKEQIEQAVHERSHQATVTDDAADASQTLAVITDQAEDALAINDFVTAKTLFQSAMLIGRPENDNNKAAPNPYLVHRLALATYKAKLPDEVTALKNALKLLDEIDLTHTNDTETVALAGAIEKRLYENGGGEEHLSNGILFYQRGYYLLHNRYHAINLAFMLDYRAQSSLCKTKDERIADMVNARRIREDVLVLCNKDQSEIIARQQSAKMQEGLQKSDAYSISQHKTDTEQMFWILINKAEAYFGLGNLPAYETAVKEAAEIEHEKWMMDSLKEQINKLSKIQQMQQMLAGNVLQPVTA</sequence>
<keyword evidence="2" id="KW-1185">Reference proteome</keyword>
<evidence type="ECO:0000313" key="1">
    <source>
        <dbReference type="EMBL" id="MBG9374702.1"/>
    </source>
</evidence>
<comment type="caution">
    <text evidence="1">The sequence shown here is derived from an EMBL/GenBank/DDBJ whole genome shotgun (WGS) entry which is preliminary data.</text>
</comment>
<dbReference type="AlphaFoldDB" id="A0A931E231"/>
<protein>
    <submittedName>
        <fullName evidence="1">DUF4071 domain-containing protein</fullName>
    </submittedName>
</protein>
<name>A0A931E231_9BACT</name>
<dbReference type="InterPro" id="IPR046880">
    <property type="entry name" value="TPR-S"/>
</dbReference>
<dbReference type="Proteomes" id="UP000628448">
    <property type="component" value="Unassembled WGS sequence"/>
</dbReference>
<dbReference type="Pfam" id="PF20308">
    <property type="entry name" value="TPR-S"/>
    <property type="match status" value="1"/>
</dbReference>
<dbReference type="EMBL" id="JADWYR010000001">
    <property type="protein sequence ID" value="MBG9374702.1"/>
    <property type="molecule type" value="Genomic_DNA"/>
</dbReference>
<reference evidence="1" key="1">
    <citation type="submission" date="2020-11" db="EMBL/GenBank/DDBJ databases">
        <title>Bacterial whole genome sequence for Panacibacter sp. DH6.</title>
        <authorList>
            <person name="Le V."/>
            <person name="Ko S."/>
            <person name="Ahn C.-Y."/>
            <person name="Oh H.-M."/>
        </authorList>
    </citation>
    <scope>NUCLEOTIDE SEQUENCE</scope>
    <source>
        <strain evidence="1">DH6</strain>
    </source>
</reference>
<evidence type="ECO:0000313" key="2">
    <source>
        <dbReference type="Proteomes" id="UP000628448"/>
    </source>
</evidence>